<evidence type="ECO:0000256" key="1">
    <source>
        <dbReference type="ARBA" id="ARBA00023002"/>
    </source>
</evidence>
<name>A0A2I2L2I5_9ACTN</name>
<evidence type="ECO:0000259" key="2">
    <source>
        <dbReference type="Pfam" id="PF01494"/>
    </source>
</evidence>
<dbReference type="PANTHER" id="PTHR43476">
    <property type="entry name" value="3-(3-HYDROXY-PHENYL)PROPIONATE/3-HYDROXYCINNAMIC ACID HYDROXYLASE"/>
    <property type="match status" value="1"/>
</dbReference>
<dbReference type="Gene3D" id="3.30.70.2450">
    <property type="match status" value="1"/>
</dbReference>
<dbReference type="Gene3D" id="3.50.50.60">
    <property type="entry name" value="FAD/NAD(P)-binding domain"/>
    <property type="match status" value="1"/>
</dbReference>
<organism evidence="3 4">
    <name type="scientific">Frankia canadensis</name>
    <dbReference type="NCBI Taxonomy" id="1836972"/>
    <lineage>
        <taxon>Bacteria</taxon>
        <taxon>Bacillati</taxon>
        <taxon>Actinomycetota</taxon>
        <taxon>Actinomycetes</taxon>
        <taxon>Frankiales</taxon>
        <taxon>Frankiaceae</taxon>
        <taxon>Frankia</taxon>
    </lineage>
</organism>
<dbReference type="PANTHER" id="PTHR43476:SF3">
    <property type="entry name" value="FAD-BINDING MONOOXYGENASE"/>
    <property type="match status" value="1"/>
</dbReference>
<dbReference type="GO" id="GO:0071949">
    <property type="term" value="F:FAD binding"/>
    <property type="evidence" value="ECO:0007669"/>
    <property type="project" value="InterPro"/>
</dbReference>
<sequence>MLVVGYGPVGAVLAALLGERGVSVLVVDPATEPYPLPRAAGLEARVLRLLLRLPGMAGLLDDVLPSTGATYLGPDRRPLLTARQGQSGEFGVPVGAFVYQPSVEQALRAGIATMPSVRVRLGAAVRGLRQDADGVSVDLDDGGAVAARWVIGCDGTTSTVRSLLGVGYDGTTFAKRWLVVDVRSTRPLPVPSDLAFVLDPERPAVTMPVPGGHRWEWMLLPGEETEEMSRPQSAARLLASWIDPDTVTIDRQAVYTFHARMAHRWRVGRVLLAGDAAHTMPPFTGQGLNAGIRDAAALAWRLTEVLAGLAAGASLDDYERERRPEVAATTSRAVRAGRLIQATSPTQVALTRTALRTLAHLPGRTSLPGSGAAWHRLQAVARPRRESGRWAGTVLPNPAVRTADGTRGRLEDLLGPSWALLGLGVDPAHGLPPAVRAWARGRGATLLTVTHPGAAGEIRSTCNVVEDLDGTLLRISHRRGEHRLVVIRPDRQLLGAFPTPLPAGVLPG</sequence>
<dbReference type="GO" id="GO:0019622">
    <property type="term" value="P:3-(3-hydroxy)phenylpropionate catabolic process"/>
    <property type="evidence" value="ECO:0007669"/>
    <property type="project" value="TreeGrafter"/>
</dbReference>
<accession>A0A2I2L2I5</accession>
<protein>
    <submittedName>
        <fullName evidence="3">3-(3-hydroxyphenyl)propionate hydroxylase</fullName>
    </submittedName>
</protein>
<keyword evidence="4" id="KW-1185">Reference proteome</keyword>
<dbReference type="GO" id="GO:0008688">
    <property type="term" value="F:3-(3-hydroxyphenyl)propionate hydroxylase activity"/>
    <property type="evidence" value="ECO:0007669"/>
    <property type="project" value="TreeGrafter"/>
</dbReference>
<dbReference type="InterPro" id="IPR050631">
    <property type="entry name" value="PheA/TfdB_FAD_monoxygenase"/>
</dbReference>
<keyword evidence="1" id="KW-0560">Oxidoreductase</keyword>
<dbReference type="InterPro" id="IPR002938">
    <property type="entry name" value="FAD-bd"/>
</dbReference>
<dbReference type="InterPro" id="IPR036188">
    <property type="entry name" value="FAD/NAD-bd_sf"/>
</dbReference>
<dbReference type="Pfam" id="PF01494">
    <property type="entry name" value="FAD_binding_3"/>
    <property type="match status" value="1"/>
</dbReference>
<dbReference type="SUPFAM" id="SSF51905">
    <property type="entry name" value="FAD/NAD(P)-binding domain"/>
    <property type="match status" value="1"/>
</dbReference>
<dbReference type="EMBL" id="FZMO01000561">
    <property type="protein sequence ID" value="SNQ52129.1"/>
    <property type="molecule type" value="Genomic_DNA"/>
</dbReference>
<dbReference type="NCBIfam" id="NF004829">
    <property type="entry name" value="PRK06183.1-3"/>
    <property type="match status" value="1"/>
</dbReference>
<evidence type="ECO:0000313" key="3">
    <source>
        <dbReference type="EMBL" id="SNQ52129.1"/>
    </source>
</evidence>
<gene>
    <name evidence="3" type="ORF">FRACA_920022</name>
</gene>
<dbReference type="AlphaFoldDB" id="A0A2I2L2I5"/>
<dbReference type="Proteomes" id="UP000234331">
    <property type="component" value="Unassembled WGS sequence"/>
</dbReference>
<proteinExistence type="predicted"/>
<dbReference type="PRINTS" id="PR00420">
    <property type="entry name" value="RNGMNOXGNASE"/>
</dbReference>
<reference evidence="3 4" key="1">
    <citation type="submission" date="2017-06" db="EMBL/GenBank/DDBJ databases">
        <authorList>
            <person name="Kim H.J."/>
            <person name="Triplett B.A."/>
        </authorList>
    </citation>
    <scope>NUCLEOTIDE SEQUENCE [LARGE SCALE GENOMIC DNA]</scope>
    <source>
        <strain evidence="3">FRACA_ARgP5</strain>
    </source>
</reference>
<feature type="domain" description="FAD-binding" evidence="2">
    <location>
        <begin position="2"/>
        <end position="332"/>
    </location>
</feature>
<evidence type="ECO:0000313" key="4">
    <source>
        <dbReference type="Proteomes" id="UP000234331"/>
    </source>
</evidence>